<evidence type="ECO:0000256" key="4">
    <source>
        <dbReference type="ARBA" id="ARBA00023180"/>
    </source>
</evidence>
<dbReference type="Pfam" id="PF22666">
    <property type="entry name" value="Glyco_hydro_2_N2"/>
    <property type="match status" value="1"/>
</dbReference>
<feature type="domain" description="Glycoside hydrolase family 2 immunoglobulin-like beta-sandwich" evidence="6">
    <location>
        <begin position="214"/>
        <end position="324"/>
    </location>
</feature>
<dbReference type="InterPro" id="IPR017853">
    <property type="entry name" value="GH"/>
</dbReference>
<dbReference type="Pfam" id="PF17753">
    <property type="entry name" value="Ig_mannosidase"/>
    <property type="match status" value="1"/>
</dbReference>
<evidence type="ECO:0000259" key="6">
    <source>
        <dbReference type="Pfam" id="PF00703"/>
    </source>
</evidence>
<dbReference type="PANTHER" id="PTHR43730">
    <property type="entry name" value="BETA-MANNOSIDASE"/>
    <property type="match status" value="1"/>
</dbReference>
<dbReference type="InterPro" id="IPR006102">
    <property type="entry name" value="Ig-like_GH2"/>
</dbReference>
<protein>
    <recommendedName>
        <fullName evidence="2">beta-mannosidase</fullName>
        <ecNumber evidence="2">3.2.1.25</ecNumber>
    </recommendedName>
</protein>
<dbReference type="InterPro" id="IPR054593">
    <property type="entry name" value="Beta-mannosidase-like_N2"/>
</dbReference>
<evidence type="ECO:0000259" key="8">
    <source>
        <dbReference type="Pfam" id="PF22666"/>
    </source>
</evidence>
<dbReference type="InterPro" id="IPR041625">
    <property type="entry name" value="Beta-mannosidase_Ig"/>
</dbReference>
<gene>
    <name evidence="9" type="ORF">CALVIDRAFT_542319</name>
</gene>
<evidence type="ECO:0000256" key="3">
    <source>
        <dbReference type="ARBA" id="ARBA00022801"/>
    </source>
</evidence>
<organism evidence="9 10">
    <name type="scientific">Calocera viscosa (strain TUFC12733)</name>
    <dbReference type="NCBI Taxonomy" id="1330018"/>
    <lineage>
        <taxon>Eukaryota</taxon>
        <taxon>Fungi</taxon>
        <taxon>Dikarya</taxon>
        <taxon>Basidiomycota</taxon>
        <taxon>Agaricomycotina</taxon>
        <taxon>Dacrymycetes</taxon>
        <taxon>Dacrymycetales</taxon>
        <taxon>Dacrymycetaceae</taxon>
        <taxon>Calocera</taxon>
    </lineage>
</organism>
<dbReference type="PANTHER" id="PTHR43730:SF1">
    <property type="entry name" value="BETA-MANNOSIDASE"/>
    <property type="match status" value="1"/>
</dbReference>
<dbReference type="Pfam" id="PF00703">
    <property type="entry name" value="Glyco_hydro_2"/>
    <property type="match status" value="1"/>
</dbReference>
<proteinExistence type="predicted"/>
<dbReference type="SUPFAM" id="SSF51445">
    <property type="entry name" value="(Trans)glycosidases"/>
    <property type="match status" value="1"/>
</dbReference>
<dbReference type="Gene3D" id="2.60.40.10">
    <property type="entry name" value="Immunoglobulins"/>
    <property type="match status" value="2"/>
</dbReference>
<dbReference type="GO" id="GO:0006516">
    <property type="term" value="P:glycoprotein catabolic process"/>
    <property type="evidence" value="ECO:0007669"/>
    <property type="project" value="TreeGrafter"/>
</dbReference>
<feature type="domain" description="Beta-mannosidase-like galactose-binding" evidence="8">
    <location>
        <begin position="32"/>
        <end position="181"/>
    </location>
</feature>
<name>A0A167GSC7_CALVF</name>
<dbReference type="GO" id="GO:0005975">
    <property type="term" value="P:carbohydrate metabolic process"/>
    <property type="evidence" value="ECO:0007669"/>
    <property type="project" value="InterPro"/>
</dbReference>
<evidence type="ECO:0000313" key="10">
    <source>
        <dbReference type="Proteomes" id="UP000076738"/>
    </source>
</evidence>
<keyword evidence="5" id="KW-0326">Glycosidase</keyword>
<dbReference type="InterPro" id="IPR036156">
    <property type="entry name" value="Beta-gal/glucu_dom_sf"/>
</dbReference>
<evidence type="ECO:0000313" key="9">
    <source>
        <dbReference type="EMBL" id="KZO90858.1"/>
    </source>
</evidence>
<evidence type="ECO:0000256" key="5">
    <source>
        <dbReference type="ARBA" id="ARBA00023295"/>
    </source>
</evidence>
<evidence type="ECO:0000256" key="2">
    <source>
        <dbReference type="ARBA" id="ARBA00012754"/>
    </source>
</evidence>
<comment type="catalytic activity">
    <reaction evidence="1">
        <text>Hydrolysis of terminal, non-reducing beta-D-mannose residues in beta-D-mannosides.</text>
        <dbReference type="EC" id="3.2.1.25"/>
    </reaction>
</comment>
<keyword evidence="10" id="KW-1185">Reference proteome</keyword>
<dbReference type="EMBL" id="KV417333">
    <property type="protein sequence ID" value="KZO90858.1"/>
    <property type="molecule type" value="Genomic_DNA"/>
</dbReference>
<dbReference type="Gene3D" id="3.20.20.80">
    <property type="entry name" value="Glycosidases"/>
    <property type="match status" value="1"/>
</dbReference>
<dbReference type="Proteomes" id="UP000076738">
    <property type="component" value="Unassembled WGS sequence"/>
</dbReference>
<accession>A0A167GSC7</accession>
<dbReference type="EC" id="3.2.1.25" evidence="2"/>
<dbReference type="Gene3D" id="2.60.120.260">
    <property type="entry name" value="Galactose-binding domain-like"/>
    <property type="match status" value="1"/>
</dbReference>
<sequence length="846" mass="93514">MPTVVPIDGQWEVAQLPGEAGVKSLELSKAHTLAFIPAAVPGAIQYDLVKGGRLDNPFGGAQAAMDAAWVAERDWVYKISFEFTAPSGNVGSRWILNVEGIDTYAALYLNGTLIGETYDAYMTWQFPVELSLLKSGSNELIVHVKAHTAMVADKAEATSNRLMLYDGLRGRLGKALIRRYQRSFFAGSSLLNVGTSVLGIGIFRPLHLVLLPAVHISDVFVKTKSIANDRAEIAVAITLDSAIASAVSLSVEVLELGGQHMVASAKTDTQVVAGSTSHDLALQIPKPNLWWPRGYGKPSLYTIRVTASTTATSSTKYENQFGIRIVELLQHTPRGRPTFQFIVNGVGIYARGTNLIPLDYLKVHASDADYKRVFALLDAQGCNILRMWGGGAVESDDFYAEADRTGIMIWQDFYLHSNLYPDYDEDWVSVFRAECAGIVKRLRKHASLVLLCGGNEQREGWDEWGWKATPGFFYGERLITDVIPSLLEELPSGVPYVDNSPHGGPESQSPARGDGHIWGNHFNSYKDPLFVTETCWGLESYSHPETIKEVMGLDLDTDEFSKPGWPLKWTNHNKLNMIIRAPFTGAYDVRTARSYIRSLELEQGLADYFSLANFRFKSPSNNGIVYWSFNKGGPLFQFGSVDYKLRPMISHYVVARLYLPVAVNIRRDYEAIHVLVSNKGVKPADAKLEVVHADISGRIIKRWNITVVVPVGPTQTALVINDLYPNVIYRNREVAFVRLWVDNAHVTDDILWLSPIVEIDTGNAEVSVTSRYLENGTYALELSTTQVSKLVELKAGDDVLLSDNFFPLVVGFPKSVVLRSLSCASLKGAVVQVGDIHAAKLSPHTL</sequence>
<dbReference type="AlphaFoldDB" id="A0A167GSC7"/>
<dbReference type="STRING" id="1330018.A0A167GSC7"/>
<dbReference type="SUPFAM" id="SSF49785">
    <property type="entry name" value="Galactose-binding domain-like"/>
    <property type="match status" value="1"/>
</dbReference>
<evidence type="ECO:0000256" key="1">
    <source>
        <dbReference type="ARBA" id="ARBA00000829"/>
    </source>
</evidence>
<keyword evidence="4" id="KW-0325">Glycoprotein</keyword>
<keyword evidence="3 9" id="KW-0378">Hydrolase</keyword>
<dbReference type="GO" id="GO:0004567">
    <property type="term" value="F:beta-mannosidase activity"/>
    <property type="evidence" value="ECO:0007669"/>
    <property type="project" value="UniProtKB-EC"/>
</dbReference>
<dbReference type="InterPro" id="IPR050887">
    <property type="entry name" value="Beta-mannosidase_GH2"/>
</dbReference>
<reference evidence="9 10" key="1">
    <citation type="journal article" date="2016" name="Mol. Biol. Evol.">
        <title>Comparative Genomics of Early-Diverging Mushroom-Forming Fungi Provides Insights into the Origins of Lignocellulose Decay Capabilities.</title>
        <authorList>
            <person name="Nagy L.G."/>
            <person name="Riley R."/>
            <person name="Tritt A."/>
            <person name="Adam C."/>
            <person name="Daum C."/>
            <person name="Floudas D."/>
            <person name="Sun H."/>
            <person name="Yadav J.S."/>
            <person name="Pangilinan J."/>
            <person name="Larsson K.H."/>
            <person name="Matsuura K."/>
            <person name="Barry K."/>
            <person name="Labutti K."/>
            <person name="Kuo R."/>
            <person name="Ohm R.A."/>
            <person name="Bhattacharya S.S."/>
            <person name="Shirouzu T."/>
            <person name="Yoshinaga Y."/>
            <person name="Martin F.M."/>
            <person name="Grigoriev I.V."/>
            <person name="Hibbett D.S."/>
        </authorList>
    </citation>
    <scope>NUCLEOTIDE SEQUENCE [LARGE SCALE GENOMIC DNA]</scope>
    <source>
        <strain evidence="9 10">TUFC12733</strain>
    </source>
</reference>
<feature type="domain" description="Beta-mannosidase Ig-fold" evidence="7">
    <location>
        <begin position="769"/>
        <end position="822"/>
    </location>
</feature>
<dbReference type="SUPFAM" id="SSF49303">
    <property type="entry name" value="beta-Galactosidase/glucuronidase domain"/>
    <property type="match status" value="2"/>
</dbReference>
<dbReference type="OrthoDB" id="408532at2759"/>
<evidence type="ECO:0000259" key="7">
    <source>
        <dbReference type="Pfam" id="PF17753"/>
    </source>
</evidence>
<dbReference type="InterPro" id="IPR013783">
    <property type="entry name" value="Ig-like_fold"/>
</dbReference>
<dbReference type="InterPro" id="IPR008979">
    <property type="entry name" value="Galactose-bd-like_sf"/>
</dbReference>